<evidence type="ECO:0000256" key="3">
    <source>
        <dbReference type="PROSITE-ProRule" id="PRU00221"/>
    </source>
</evidence>
<evidence type="ECO:0000313" key="6">
    <source>
        <dbReference type="Proteomes" id="UP001165122"/>
    </source>
</evidence>
<dbReference type="PROSITE" id="PS50082">
    <property type="entry name" value="WD_REPEATS_2"/>
    <property type="match status" value="3"/>
</dbReference>
<sequence length="501" mass="56239">MGKGVAKREEKGWKKAQKAEKRQKALGKVHVDDKATKAKGSEAHGKVAKATGDQRYMNKLFASLSTEEIDGPPEIAQEELDKMTEVAKEKHLFLHERAVAAYHEEKARKKANAWKMLHKEDKFGLMNVADIIKEEPMAVTAYRANKTFKNANGLGSYSCMWNNAGTMILTTGHDRSISLWRPFAVNGLPARKLKGHKGWTMQACFSPDDKNICCCSSDEMYIWDPTNGTLKAEWEAHDAMINGCQWSNTGKYIVSCSNDLTAKVWSAKTAISKGKKGAVVTNHDDEDEDDEHKHHHGVPADFTLPMEGERGHSSALIKAAFSHDDSFVVTAGKDQLLIMWNLKTKGCKDRVFQGHREAVLNININHDSSRMVSCDNSGMIIVWDPKVETPIHMLSEHTDICYVAIFAREAKEGRGRIISAGHDGRILVWNCYEGNLIGETQSQHSSWITAAHMDTSNLKLITTGMDSKLIIWQSLPPAPEQFKWVEKAVRFWKRLKRGLRL</sequence>
<organism evidence="5 6">
    <name type="scientific">Triparma laevis f. longispina</name>
    <dbReference type="NCBI Taxonomy" id="1714387"/>
    <lineage>
        <taxon>Eukaryota</taxon>
        <taxon>Sar</taxon>
        <taxon>Stramenopiles</taxon>
        <taxon>Ochrophyta</taxon>
        <taxon>Bolidophyceae</taxon>
        <taxon>Parmales</taxon>
        <taxon>Triparmaceae</taxon>
        <taxon>Triparma</taxon>
    </lineage>
</organism>
<dbReference type="OrthoDB" id="71437at2759"/>
<dbReference type="AlphaFoldDB" id="A0A9W6ZRT5"/>
<feature type="region of interest" description="Disordered" evidence="4">
    <location>
        <begin position="1"/>
        <end position="48"/>
    </location>
</feature>
<comment type="caution">
    <text evidence="5">The sequence shown here is derived from an EMBL/GenBank/DDBJ whole genome shotgun (WGS) entry which is preliminary data.</text>
</comment>
<dbReference type="SMART" id="SM00320">
    <property type="entry name" value="WD40"/>
    <property type="match status" value="7"/>
</dbReference>
<evidence type="ECO:0000313" key="5">
    <source>
        <dbReference type="EMBL" id="GMH55973.1"/>
    </source>
</evidence>
<dbReference type="SUPFAM" id="SSF50978">
    <property type="entry name" value="WD40 repeat-like"/>
    <property type="match status" value="1"/>
</dbReference>
<proteinExistence type="predicted"/>
<keyword evidence="1 3" id="KW-0853">WD repeat</keyword>
<dbReference type="InterPro" id="IPR019775">
    <property type="entry name" value="WD40_repeat_CS"/>
</dbReference>
<accession>A0A9W6ZRT5</accession>
<dbReference type="Pfam" id="PF00400">
    <property type="entry name" value="WD40"/>
    <property type="match status" value="5"/>
</dbReference>
<dbReference type="CDD" id="cd00200">
    <property type="entry name" value="WD40"/>
    <property type="match status" value="1"/>
</dbReference>
<dbReference type="InterPro" id="IPR001680">
    <property type="entry name" value="WD40_rpt"/>
</dbReference>
<feature type="compositionally biased region" description="Basic and acidic residues" evidence="4">
    <location>
        <begin position="1"/>
        <end position="45"/>
    </location>
</feature>
<evidence type="ECO:0000256" key="4">
    <source>
        <dbReference type="SAM" id="MobiDB-lite"/>
    </source>
</evidence>
<evidence type="ECO:0000256" key="1">
    <source>
        <dbReference type="ARBA" id="ARBA00022574"/>
    </source>
</evidence>
<reference evidence="6" key="1">
    <citation type="journal article" date="2023" name="Commun. Biol.">
        <title>Genome analysis of Parmales, the sister group of diatoms, reveals the evolutionary specialization of diatoms from phago-mixotrophs to photoautotrophs.</title>
        <authorList>
            <person name="Ban H."/>
            <person name="Sato S."/>
            <person name="Yoshikawa S."/>
            <person name="Yamada K."/>
            <person name="Nakamura Y."/>
            <person name="Ichinomiya M."/>
            <person name="Sato N."/>
            <person name="Blanc-Mathieu R."/>
            <person name="Endo H."/>
            <person name="Kuwata A."/>
            <person name="Ogata H."/>
        </authorList>
    </citation>
    <scope>NUCLEOTIDE SEQUENCE [LARGE SCALE GENOMIC DNA]</scope>
    <source>
        <strain evidence="6">NIES 3700</strain>
    </source>
</reference>
<keyword evidence="2" id="KW-0677">Repeat</keyword>
<name>A0A9W6ZRT5_9STRA</name>
<evidence type="ECO:0000256" key="2">
    <source>
        <dbReference type="ARBA" id="ARBA00022737"/>
    </source>
</evidence>
<dbReference type="EMBL" id="BRXW01000449">
    <property type="protein sequence ID" value="GMH55973.1"/>
    <property type="molecule type" value="Genomic_DNA"/>
</dbReference>
<dbReference type="InterPro" id="IPR036322">
    <property type="entry name" value="WD40_repeat_dom_sf"/>
</dbReference>
<keyword evidence="6" id="KW-1185">Reference proteome</keyword>
<dbReference type="PANTHER" id="PTHR19848:SF8">
    <property type="entry name" value="F-BOX AND WD REPEAT DOMAIN CONTAINING 7"/>
    <property type="match status" value="1"/>
</dbReference>
<dbReference type="Proteomes" id="UP001165122">
    <property type="component" value="Unassembled WGS sequence"/>
</dbReference>
<feature type="repeat" description="WD" evidence="3">
    <location>
        <begin position="352"/>
        <end position="384"/>
    </location>
</feature>
<dbReference type="Gene3D" id="2.130.10.10">
    <property type="entry name" value="YVTN repeat-like/Quinoprotein amine dehydrogenase"/>
    <property type="match status" value="2"/>
</dbReference>
<protein>
    <recommendedName>
        <fullName evidence="7">Guanine nucleotide-binding protein subunit beta-like protein</fullName>
    </recommendedName>
</protein>
<feature type="repeat" description="WD" evidence="3">
    <location>
        <begin position="234"/>
        <end position="269"/>
    </location>
</feature>
<dbReference type="PANTHER" id="PTHR19848">
    <property type="entry name" value="WD40 REPEAT PROTEIN"/>
    <property type="match status" value="1"/>
</dbReference>
<dbReference type="PROSITE" id="PS50294">
    <property type="entry name" value="WD_REPEATS_REGION"/>
    <property type="match status" value="3"/>
</dbReference>
<dbReference type="InterPro" id="IPR015943">
    <property type="entry name" value="WD40/YVTN_repeat-like_dom_sf"/>
</dbReference>
<dbReference type="PROSITE" id="PS00678">
    <property type="entry name" value="WD_REPEATS_1"/>
    <property type="match status" value="1"/>
</dbReference>
<evidence type="ECO:0008006" key="7">
    <source>
        <dbReference type="Google" id="ProtNLM"/>
    </source>
</evidence>
<feature type="repeat" description="WD" evidence="3">
    <location>
        <begin position="309"/>
        <end position="344"/>
    </location>
</feature>
<gene>
    <name evidence="5" type="ORF">TrLO_g15814</name>
</gene>
<feature type="region of interest" description="Disordered" evidence="4">
    <location>
        <begin position="276"/>
        <end position="300"/>
    </location>
</feature>